<evidence type="ECO:0000313" key="5">
    <source>
        <dbReference type="EMBL" id="UVC49816.1"/>
    </source>
</evidence>
<accession>A0A976XJ93</accession>
<dbReference type="GO" id="GO:0016491">
    <property type="term" value="F:oxidoreductase activity"/>
    <property type="evidence" value="ECO:0007669"/>
    <property type="project" value="UniProtKB-KW"/>
</dbReference>
<feature type="domain" description="NADP-dependent oxidoreductase" evidence="4">
    <location>
        <begin position="484"/>
        <end position="812"/>
    </location>
</feature>
<dbReference type="Gene3D" id="3.20.20.100">
    <property type="entry name" value="NADP-dependent oxidoreductase domain"/>
    <property type="match status" value="1"/>
</dbReference>
<dbReference type="AlphaFoldDB" id="A0A976XJ93"/>
<organism evidence="5 6">
    <name type="scientific">Theileria orientalis</name>
    <dbReference type="NCBI Taxonomy" id="68886"/>
    <lineage>
        <taxon>Eukaryota</taxon>
        <taxon>Sar</taxon>
        <taxon>Alveolata</taxon>
        <taxon>Apicomplexa</taxon>
        <taxon>Aconoidasida</taxon>
        <taxon>Piroplasmida</taxon>
        <taxon>Theileriidae</taxon>
        <taxon>Theileria</taxon>
    </lineage>
</organism>
<reference evidence="5" key="1">
    <citation type="submission" date="2022-07" db="EMBL/GenBank/DDBJ databases">
        <title>Evaluation of T. orientalis genome assembly methods using nanopore sequencing and analysis of variation between genomes.</title>
        <authorList>
            <person name="Yam J."/>
            <person name="Micallef M.L."/>
            <person name="Liu M."/>
            <person name="Djordjevic S.P."/>
            <person name="Bogema D.R."/>
            <person name="Jenkins C."/>
        </authorList>
    </citation>
    <scope>NUCLEOTIDE SEQUENCE</scope>
    <source>
        <strain evidence="5">Goon Nure</strain>
    </source>
</reference>
<evidence type="ECO:0000313" key="6">
    <source>
        <dbReference type="Proteomes" id="UP000244811"/>
    </source>
</evidence>
<dbReference type="InterPro" id="IPR023210">
    <property type="entry name" value="NADP_OxRdtase_dom"/>
</dbReference>
<dbReference type="PANTHER" id="PTHR43364">
    <property type="entry name" value="NADH-SPECIFIC METHYLGLYOXAL REDUCTASE-RELATED"/>
    <property type="match status" value="1"/>
</dbReference>
<dbReference type="PANTHER" id="PTHR43364:SF4">
    <property type="entry name" value="NAD(P)-LINKED OXIDOREDUCTASE SUPERFAMILY PROTEIN"/>
    <property type="match status" value="1"/>
</dbReference>
<dbReference type="CDD" id="cd19094">
    <property type="entry name" value="AKR_Tas-like"/>
    <property type="match status" value="1"/>
</dbReference>
<gene>
    <name evidence="5" type="ORF">MACK_003931</name>
</gene>
<proteinExistence type="predicted"/>
<protein>
    <submittedName>
        <fullName evidence="5">Aldo-keto reductase</fullName>
    </submittedName>
</protein>
<feature type="signal peptide" evidence="3">
    <location>
        <begin position="1"/>
        <end position="16"/>
    </location>
</feature>
<evidence type="ECO:0000259" key="4">
    <source>
        <dbReference type="Pfam" id="PF00248"/>
    </source>
</evidence>
<dbReference type="Pfam" id="PF00248">
    <property type="entry name" value="Aldo_ket_red"/>
    <property type="match status" value="1"/>
</dbReference>
<dbReference type="InterPro" id="IPR050523">
    <property type="entry name" value="AKR_Detox_Biosynth"/>
</dbReference>
<feature type="region of interest" description="Disordered" evidence="2">
    <location>
        <begin position="175"/>
        <end position="214"/>
    </location>
</feature>
<dbReference type="InterPro" id="IPR036812">
    <property type="entry name" value="NAD(P)_OxRdtase_dom_sf"/>
</dbReference>
<dbReference type="Proteomes" id="UP000244811">
    <property type="component" value="Chromosome 3"/>
</dbReference>
<name>A0A976XJ93_THEOR</name>
<evidence type="ECO:0000256" key="2">
    <source>
        <dbReference type="SAM" id="MobiDB-lite"/>
    </source>
</evidence>
<keyword evidence="3" id="KW-0732">Signal</keyword>
<feature type="chain" id="PRO_5036939906" evidence="3">
    <location>
        <begin position="17"/>
        <end position="836"/>
    </location>
</feature>
<dbReference type="SUPFAM" id="SSF51430">
    <property type="entry name" value="NAD(P)-linked oxidoreductase"/>
    <property type="match status" value="1"/>
</dbReference>
<keyword evidence="1" id="KW-0560">Oxidoreductase</keyword>
<evidence type="ECO:0000256" key="3">
    <source>
        <dbReference type="SAM" id="SignalP"/>
    </source>
</evidence>
<evidence type="ECO:0000256" key="1">
    <source>
        <dbReference type="ARBA" id="ARBA00023002"/>
    </source>
</evidence>
<sequence>MIKFILIITIYILINSCKIDYTISVFVGPSLKFLRHINNYSPNFHCNSNEICFNREPSTNLKNTHKSLYGLGHIDGSLDYEKYHINSKILNILNGFYEYFTNVKLIAHPLTHLGPKHETFIKSTNGYIKLRNKNKFNLYSSSLIAKSLLHEDLIQELTTDKNVNITLLNEPEDHRLFNEEEEEELDDEEEDELEAEFMEEHEDETEEEPSTSTEARELWNKYKHLFKPLETKEEKEERIMKLPVRKINVEGVEVEVRMGTLGLPWYIDDENKKKLESTYDPDVLEDIKASKGGRVFHFPLIKEEKEQDWVPLPGIAATYFPKVKVLDHKTNISDYEYVTLIHDAARNYTWTYESSTNTRAQSYEGEGPLETYEIVEGKIKPKEKKEIGKYKPYIPKDYFTSQKGKMDFYPRKSLDVGIYRQPKLEELLNIKFRCKSNSDIKEGELGYHREEQNFWKKVDYRDNGDKPGMVYRELGKTGMKISQVGLGTMMFGSTLSEEESHKLLDYAYDKFGVNFFDTCELYPVPFSHKTYGMSEQILGNWIRKRGAEVRSEIVVSTRIACRNDNLKLIRNSRDTSLSKENIINAVNLSLERMGLEYIDLLQFSWPDRYVPMQESGDYEQLFFDTESMKKRTPVKMEEQLEAIDELMRQGKIKSWGLSNETPWGLLSFYHLAKEMKVEPPCTVQLNYNLLNRNEVEKGFVEIVRPQNTGIGIIAYGPLAGGILTGKYLEYIESTTSARLLKFPSYMKRYRGSLAARAVKEYNEVAMEFKHPNMTTMSLKWVYSRPFILSTIIGANDLYQLRENLYSMDEDLPVTDLMERRINQIHWKWRDPVKIIQ</sequence>
<dbReference type="EMBL" id="CP056070">
    <property type="protein sequence ID" value="UVC49816.1"/>
    <property type="molecule type" value="Genomic_DNA"/>
</dbReference>
<feature type="compositionally biased region" description="Acidic residues" evidence="2">
    <location>
        <begin position="179"/>
        <end position="209"/>
    </location>
</feature>